<feature type="region of interest" description="Disordered" evidence="1">
    <location>
        <begin position="542"/>
        <end position="562"/>
    </location>
</feature>
<feature type="region of interest" description="Disordered" evidence="1">
    <location>
        <begin position="624"/>
        <end position="728"/>
    </location>
</feature>
<feature type="compositionally biased region" description="Low complexity" evidence="1">
    <location>
        <begin position="1040"/>
        <end position="1055"/>
    </location>
</feature>
<reference evidence="2 3" key="1">
    <citation type="journal article" date="2019" name="Nat. Ecol. Evol.">
        <title>Megaphylogeny resolves global patterns of mushroom evolution.</title>
        <authorList>
            <person name="Varga T."/>
            <person name="Krizsan K."/>
            <person name="Foldi C."/>
            <person name="Dima B."/>
            <person name="Sanchez-Garcia M."/>
            <person name="Sanchez-Ramirez S."/>
            <person name="Szollosi G.J."/>
            <person name="Szarkandi J.G."/>
            <person name="Papp V."/>
            <person name="Albert L."/>
            <person name="Andreopoulos W."/>
            <person name="Angelini C."/>
            <person name="Antonin V."/>
            <person name="Barry K.W."/>
            <person name="Bougher N.L."/>
            <person name="Buchanan P."/>
            <person name="Buyck B."/>
            <person name="Bense V."/>
            <person name="Catcheside P."/>
            <person name="Chovatia M."/>
            <person name="Cooper J."/>
            <person name="Damon W."/>
            <person name="Desjardin D."/>
            <person name="Finy P."/>
            <person name="Geml J."/>
            <person name="Haridas S."/>
            <person name="Hughes K."/>
            <person name="Justo A."/>
            <person name="Karasinski D."/>
            <person name="Kautmanova I."/>
            <person name="Kiss B."/>
            <person name="Kocsube S."/>
            <person name="Kotiranta H."/>
            <person name="LaButti K.M."/>
            <person name="Lechner B.E."/>
            <person name="Liimatainen K."/>
            <person name="Lipzen A."/>
            <person name="Lukacs Z."/>
            <person name="Mihaltcheva S."/>
            <person name="Morgado L.N."/>
            <person name="Niskanen T."/>
            <person name="Noordeloos M.E."/>
            <person name="Ohm R.A."/>
            <person name="Ortiz-Santana B."/>
            <person name="Ovrebo C."/>
            <person name="Racz N."/>
            <person name="Riley R."/>
            <person name="Savchenko A."/>
            <person name="Shiryaev A."/>
            <person name="Soop K."/>
            <person name="Spirin V."/>
            <person name="Szebenyi C."/>
            <person name="Tomsovsky M."/>
            <person name="Tulloss R.E."/>
            <person name="Uehling J."/>
            <person name="Grigoriev I.V."/>
            <person name="Vagvolgyi C."/>
            <person name="Papp T."/>
            <person name="Martin F.M."/>
            <person name="Miettinen O."/>
            <person name="Hibbett D.S."/>
            <person name="Nagy L.G."/>
        </authorList>
    </citation>
    <scope>NUCLEOTIDE SEQUENCE [LARGE SCALE GENOMIC DNA]</scope>
    <source>
        <strain evidence="2 3">FP101781</strain>
    </source>
</reference>
<dbReference type="EMBL" id="QPFP01000071">
    <property type="protein sequence ID" value="TEB24003.1"/>
    <property type="molecule type" value="Genomic_DNA"/>
</dbReference>
<protein>
    <submittedName>
        <fullName evidence="2">Uncharacterized protein</fullName>
    </submittedName>
</protein>
<accession>A0A4Y7SQ47</accession>
<dbReference type="AlphaFoldDB" id="A0A4Y7SQ47"/>
<proteinExistence type="predicted"/>
<name>A0A4Y7SQ47_COPMI</name>
<keyword evidence="3" id="KW-1185">Reference proteome</keyword>
<dbReference type="OrthoDB" id="3208495at2759"/>
<dbReference type="Pfam" id="PF18759">
    <property type="entry name" value="Plavaka"/>
    <property type="match status" value="1"/>
</dbReference>
<comment type="caution">
    <text evidence="2">The sequence shown here is derived from an EMBL/GenBank/DDBJ whole genome shotgun (WGS) entry which is preliminary data.</text>
</comment>
<evidence type="ECO:0000313" key="3">
    <source>
        <dbReference type="Proteomes" id="UP000298030"/>
    </source>
</evidence>
<feature type="region of interest" description="Disordered" evidence="1">
    <location>
        <begin position="1038"/>
        <end position="1129"/>
    </location>
</feature>
<dbReference type="InterPro" id="IPR041078">
    <property type="entry name" value="Plavaka"/>
</dbReference>
<feature type="compositionally biased region" description="Polar residues" evidence="1">
    <location>
        <begin position="1061"/>
        <end position="1073"/>
    </location>
</feature>
<feature type="compositionally biased region" description="Polar residues" evidence="1">
    <location>
        <begin position="638"/>
        <end position="651"/>
    </location>
</feature>
<evidence type="ECO:0000256" key="1">
    <source>
        <dbReference type="SAM" id="MobiDB-lite"/>
    </source>
</evidence>
<sequence length="1129" mass="127758">QSNGKPNKNNPYEPFPNLSSFELAEWFYGQGPQKSLKDFKALIEVLTGPDFSLDDVRGTKWTRVFQDLGKNREEINPKRSNWVDDTGWKTTDIKIEVPIHNRMKYGKGVETHVAGQLFHRSIVSIVEEKIRNAQDSRLFHYDGHELLWKPDPKSTTEFRIMSELYHSDVFLNAQKEVNHSPPPEIKDCPLPRVVVGLMFWSDATHVSTFSTCKVWPLYMLFANESKYRRAKDGIDLCNHVAYFDAVQMVHVQWEAILDDELINAIVVGLKIKCLDGEWRRFFIRIFTYSTDYPERVLMATIKARGDCPCVLCLVKKKNLNQMGTTEDMIFRDQHPRIDDDARRKSVLESREIIRGGVAVGGDRVVACLSNSDVPTVNAFSSRLGHTGFNIFGCLVVDLLHEFEIGVFKALFIHLIRILDASAPGSTLIHELDKRRRAARDYEDLLQVSVFLKLLFLNARWHALAKLRMQNEATIILLEQATTQLGDLYRQFVKDTDRIDTLERPNEAEKRTKAASKKAQQAIEGTTDMGKQNQQLAGRARAGGGKIQQAKKGSTHRTPNSITYNTYTHPNTPLGYSQQYFPFVPHPGTQGSNVAITVPSHPPITYHHPRQWQYTTATYSYSPNNHPEARRSHEPYAIPSSTIGNNAGSPIVTQAGVPSPQHALSMGDAGRPIIGSALPQPNIDEGGPFPPQGAPQSTGSEEPGMLPADSTGEPADASSANSRRGGRRVKKLNISTVKFHALGHYPKIIRHVGPTDLYSTEWGEYFHKSPKAWTKQTSRRYLRMELSRHKRKRKRLRRIKDRILSGVTAKEDKSKELARFAAAQDWSRIVLKNDRVYSHQIMRIKYTTYDARRDGDIIHLDAAQCNIMLQDPTYSYRPKPNEPPGSPHPFRYCKVIAILHAEVGYMGEIGRIGPQFACLPLEFLWVRWYRFHPGTTNFSLDQVELLRPDERGSHSFIDPSEVLRACHIIPRYCKGMEQGEGQSFLAQDKSDWKKYYINRFVDRDMFMRYEWGLAVGHTYTRSDAIAAMQSILPAVSTCAEAPSDPASASQQPQAPQECDEPINSSTNPHTSNGEHGQACEEDGGDKDEDEDGESDDDDGCHSASTTDTDDSRTMWESDEELEREVELFGS</sequence>
<evidence type="ECO:0000313" key="2">
    <source>
        <dbReference type="EMBL" id="TEB24003.1"/>
    </source>
</evidence>
<feature type="non-terminal residue" evidence="2">
    <location>
        <position position="1"/>
    </location>
</feature>
<dbReference type="Proteomes" id="UP000298030">
    <property type="component" value="Unassembled WGS sequence"/>
</dbReference>
<feature type="compositionally biased region" description="Acidic residues" evidence="1">
    <location>
        <begin position="1078"/>
        <end position="1097"/>
    </location>
</feature>
<organism evidence="2 3">
    <name type="scientific">Coprinellus micaceus</name>
    <name type="common">Glistening ink-cap mushroom</name>
    <name type="synonym">Coprinus micaceus</name>
    <dbReference type="NCBI Taxonomy" id="71717"/>
    <lineage>
        <taxon>Eukaryota</taxon>
        <taxon>Fungi</taxon>
        <taxon>Dikarya</taxon>
        <taxon>Basidiomycota</taxon>
        <taxon>Agaricomycotina</taxon>
        <taxon>Agaricomycetes</taxon>
        <taxon>Agaricomycetidae</taxon>
        <taxon>Agaricales</taxon>
        <taxon>Agaricineae</taxon>
        <taxon>Psathyrellaceae</taxon>
        <taxon>Coprinellus</taxon>
    </lineage>
</organism>
<gene>
    <name evidence="2" type="ORF">FA13DRAFT_1639201</name>
</gene>
<dbReference type="STRING" id="71717.A0A4Y7SQ47"/>